<gene>
    <name evidence="4" type="ORF">OLC1_LOCUS16082</name>
</gene>
<accession>A0AAV1DLF9</accession>
<protein>
    <submittedName>
        <fullName evidence="4">OLC1v1007366C4</fullName>
    </submittedName>
</protein>
<dbReference type="InterPro" id="IPR032861">
    <property type="entry name" value="TAXi_N"/>
</dbReference>
<dbReference type="EMBL" id="OX459122">
    <property type="protein sequence ID" value="CAI9107886.1"/>
    <property type="molecule type" value="Genomic_DNA"/>
</dbReference>
<sequence>MAEQPLFSPIHKDNSTKLFSMQAFLQTPLRLKNLFLDLGATYTWFDCSNYTSSTYQNIHYDTTVCLQLDTLISGNCFEPPSPTCFNDSCECFPENSVTRQVDIGDILLDTLALPKTDGKNPGKLALIPEFEFSCAKPKLLAGLPAGVNGLAALGRFNFSFPAQISKAFSSPFVFAICAPSTPSANGVAVFNSFGPYFFLPGIDVSKLLTYTPLLLKPFGDTVIGYNRPSDEYFVGVTGIRVNGKPIPINQTLLGINQTTGLGGTKISTSTPYTMLQTSIFKTFTAAFKAAANALHLKRKGFGGVAAGRASLRSDKRKRGMSVTEAANLAKKAPCYAADSAPMHGDVVTVYYLGSEGCKKLLEDDMEAWLQENTKGSRRRFEVIGPGW</sequence>
<dbReference type="Pfam" id="PF14543">
    <property type="entry name" value="TAXi_N"/>
    <property type="match status" value="1"/>
</dbReference>
<dbReference type="Gene3D" id="2.40.70.10">
    <property type="entry name" value="Acid Proteases"/>
    <property type="match status" value="2"/>
</dbReference>
<dbReference type="Proteomes" id="UP001161247">
    <property type="component" value="Chromosome 5"/>
</dbReference>
<evidence type="ECO:0000313" key="4">
    <source>
        <dbReference type="EMBL" id="CAI9107886.1"/>
    </source>
</evidence>
<evidence type="ECO:0000313" key="5">
    <source>
        <dbReference type="Proteomes" id="UP001161247"/>
    </source>
</evidence>
<feature type="domain" description="Xylanase inhibitor C-terminal" evidence="2">
    <location>
        <begin position="231"/>
        <end position="298"/>
    </location>
</feature>
<dbReference type="GO" id="GO:0006508">
    <property type="term" value="P:proteolysis"/>
    <property type="evidence" value="ECO:0007669"/>
    <property type="project" value="InterPro"/>
</dbReference>
<reference evidence="4" key="1">
    <citation type="submission" date="2023-03" db="EMBL/GenBank/DDBJ databases">
        <authorList>
            <person name="Julca I."/>
        </authorList>
    </citation>
    <scope>NUCLEOTIDE SEQUENCE</scope>
</reference>
<evidence type="ECO:0000256" key="1">
    <source>
        <dbReference type="ARBA" id="ARBA00007447"/>
    </source>
</evidence>
<dbReference type="InterPro" id="IPR001461">
    <property type="entry name" value="Aspartic_peptidase_A1"/>
</dbReference>
<dbReference type="PANTHER" id="PTHR47965">
    <property type="entry name" value="ASPARTYL PROTEASE-RELATED"/>
    <property type="match status" value="1"/>
</dbReference>
<dbReference type="AlphaFoldDB" id="A0AAV1DLF9"/>
<dbReference type="InterPro" id="IPR021109">
    <property type="entry name" value="Peptidase_aspartic_dom_sf"/>
</dbReference>
<dbReference type="Pfam" id="PF14541">
    <property type="entry name" value="TAXi_C"/>
    <property type="match status" value="1"/>
</dbReference>
<dbReference type="InterPro" id="IPR032799">
    <property type="entry name" value="TAXi_C"/>
</dbReference>
<proteinExistence type="inferred from homology"/>
<dbReference type="PANTHER" id="PTHR47965:SF67">
    <property type="entry name" value="BASIC 7S GLOBULIN 2-LIKE"/>
    <property type="match status" value="1"/>
</dbReference>
<organism evidence="4 5">
    <name type="scientific">Oldenlandia corymbosa var. corymbosa</name>
    <dbReference type="NCBI Taxonomy" id="529605"/>
    <lineage>
        <taxon>Eukaryota</taxon>
        <taxon>Viridiplantae</taxon>
        <taxon>Streptophyta</taxon>
        <taxon>Embryophyta</taxon>
        <taxon>Tracheophyta</taxon>
        <taxon>Spermatophyta</taxon>
        <taxon>Magnoliopsida</taxon>
        <taxon>eudicotyledons</taxon>
        <taxon>Gunneridae</taxon>
        <taxon>Pentapetalae</taxon>
        <taxon>asterids</taxon>
        <taxon>lamiids</taxon>
        <taxon>Gentianales</taxon>
        <taxon>Rubiaceae</taxon>
        <taxon>Rubioideae</taxon>
        <taxon>Spermacoceae</taxon>
        <taxon>Hedyotis-Oldenlandia complex</taxon>
        <taxon>Oldenlandia</taxon>
    </lineage>
</organism>
<feature type="domain" description="Xylanase inhibitor N-terminal" evidence="3">
    <location>
        <begin position="21"/>
        <end position="190"/>
    </location>
</feature>
<dbReference type="GO" id="GO:0004190">
    <property type="term" value="F:aspartic-type endopeptidase activity"/>
    <property type="evidence" value="ECO:0007669"/>
    <property type="project" value="InterPro"/>
</dbReference>
<name>A0AAV1DLF9_OLDCO</name>
<evidence type="ECO:0000259" key="2">
    <source>
        <dbReference type="Pfam" id="PF14541"/>
    </source>
</evidence>
<evidence type="ECO:0000259" key="3">
    <source>
        <dbReference type="Pfam" id="PF14543"/>
    </source>
</evidence>
<comment type="similarity">
    <text evidence="1">Belongs to the peptidase A1 family.</text>
</comment>
<keyword evidence="5" id="KW-1185">Reference proteome</keyword>
<dbReference type="SUPFAM" id="SSF50630">
    <property type="entry name" value="Acid proteases"/>
    <property type="match status" value="1"/>
</dbReference>